<comment type="caution">
    <text evidence="7">The sequence shown here is derived from an EMBL/GenBank/DDBJ whole genome shotgun (WGS) entry which is preliminary data.</text>
</comment>
<evidence type="ECO:0000256" key="4">
    <source>
        <dbReference type="ARBA" id="ARBA00022989"/>
    </source>
</evidence>
<dbReference type="EMBL" id="JAHZIK010002249">
    <property type="protein sequence ID" value="MBW7460469.1"/>
    <property type="molecule type" value="Genomic_DNA"/>
</dbReference>
<keyword evidence="6" id="KW-1003">Cell membrane</keyword>
<evidence type="ECO:0000256" key="5">
    <source>
        <dbReference type="ARBA" id="ARBA00023136"/>
    </source>
</evidence>
<feature type="non-terminal residue" evidence="7">
    <location>
        <position position="1"/>
    </location>
</feature>
<keyword evidence="4" id="KW-1133">Transmembrane helix</keyword>
<keyword evidence="8" id="KW-1185">Reference proteome</keyword>
<name>A0ABS7CHZ1_9BACL</name>
<proteinExistence type="inferred from homology"/>
<organism evidence="7 8">
    <name type="scientific">Paenibacillus sepulcri</name>
    <dbReference type="NCBI Taxonomy" id="359917"/>
    <lineage>
        <taxon>Bacteria</taxon>
        <taxon>Bacillati</taxon>
        <taxon>Bacillota</taxon>
        <taxon>Bacilli</taxon>
        <taxon>Bacillales</taxon>
        <taxon>Paenibacillaceae</taxon>
        <taxon>Paenibacillus</taxon>
    </lineage>
</organism>
<protein>
    <recommendedName>
        <fullName evidence="6">Probable membrane transporter protein</fullName>
    </recommendedName>
</protein>
<dbReference type="Pfam" id="PF01925">
    <property type="entry name" value="TauE"/>
    <property type="match status" value="1"/>
</dbReference>
<dbReference type="InterPro" id="IPR002781">
    <property type="entry name" value="TM_pro_TauE-like"/>
</dbReference>
<dbReference type="PANTHER" id="PTHR43701:SF2">
    <property type="entry name" value="MEMBRANE TRANSPORTER PROTEIN YJNA-RELATED"/>
    <property type="match status" value="1"/>
</dbReference>
<reference evidence="7 8" key="1">
    <citation type="submission" date="2021-07" db="EMBL/GenBank/DDBJ databases">
        <title>Paenibacillus radiodurans sp. nov., isolated from the southeastern edge of Tengger Desert.</title>
        <authorList>
            <person name="Zhang G."/>
        </authorList>
    </citation>
    <scope>NUCLEOTIDE SEQUENCE [LARGE SCALE GENOMIC DNA]</scope>
    <source>
        <strain evidence="7 8">CCM 7311</strain>
    </source>
</reference>
<dbReference type="Proteomes" id="UP001519887">
    <property type="component" value="Unassembled WGS sequence"/>
</dbReference>
<comment type="similarity">
    <text evidence="2 6">Belongs to the 4-toluene sulfonate uptake permease (TSUP) (TC 2.A.102) family.</text>
</comment>
<evidence type="ECO:0000313" key="7">
    <source>
        <dbReference type="EMBL" id="MBW7460469.1"/>
    </source>
</evidence>
<evidence type="ECO:0000256" key="1">
    <source>
        <dbReference type="ARBA" id="ARBA00004141"/>
    </source>
</evidence>
<evidence type="ECO:0000256" key="3">
    <source>
        <dbReference type="ARBA" id="ARBA00022692"/>
    </source>
</evidence>
<sequence length="79" mass="8531">TATSMFVIFLSSALGSSVHIWLGEVDWRIVLALVPGAWIGDKFGAYVATRMSGRGLMWLLRITLGLLAVELIIEGAAKL</sequence>
<accession>A0ABS7CHZ1</accession>
<dbReference type="InterPro" id="IPR051598">
    <property type="entry name" value="TSUP/Inactive_protease-like"/>
</dbReference>
<evidence type="ECO:0000256" key="2">
    <source>
        <dbReference type="ARBA" id="ARBA00009142"/>
    </source>
</evidence>
<evidence type="ECO:0000256" key="6">
    <source>
        <dbReference type="RuleBase" id="RU363041"/>
    </source>
</evidence>
<gene>
    <name evidence="7" type="ORF">K0U00_41040</name>
</gene>
<keyword evidence="5" id="KW-0472">Membrane</keyword>
<evidence type="ECO:0000313" key="8">
    <source>
        <dbReference type="Proteomes" id="UP001519887"/>
    </source>
</evidence>
<dbReference type="PANTHER" id="PTHR43701">
    <property type="entry name" value="MEMBRANE TRANSPORTER PROTEIN MJ0441-RELATED"/>
    <property type="match status" value="1"/>
</dbReference>
<comment type="subcellular location">
    <subcellularLocation>
        <location evidence="6">Cell membrane</location>
        <topology evidence="6">Multi-pass membrane protein</topology>
    </subcellularLocation>
    <subcellularLocation>
        <location evidence="1">Membrane</location>
        <topology evidence="1">Multi-pass membrane protein</topology>
    </subcellularLocation>
</comment>
<keyword evidence="3" id="KW-0812">Transmembrane</keyword>